<gene>
    <name evidence="2" type="ORF">NA56DRAFT_602459</name>
</gene>
<protein>
    <submittedName>
        <fullName evidence="2">Uncharacterized protein</fullName>
    </submittedName>
</protein>
<feature type="transmembrane region" description="Helical" evidence="1">
    <location>
        <begin position="73"/>
        <end position="100"/>
    </location>
</feature>
<keyword evidence="1" id="KW-1133">Transmembrane helix</keyword>
<feature type="transmembrane region" description="Helical" evidence="1">
    <location>
        <begin position="345"/>
        <end position="367"/>
    </location>
</feature>
<evidence type="ECO:0000256" key="1">
    <source>
        <dbReference type="SAM" id="Phobius"/>
    </source>
</evidence>
<name>A0A2J6Q162_9HELO</name>
<accession>A0A2J6Q162</accession>
<feature type="transmembrane region" description="Helical" evidence="1">
    <location>
        <begin position="413"/>
        <end position="437"/>
    </location>
</feature>
<keyword evidence="3" id="KW-1185">Reference proteome</keyword>
<feature type="transmembrane region" description="Helical" evidence="1">
    <location>
        <begin position="379"/>
        <end position="401"/>
    </location>
</feature>
<proteinExistence type="predicted"/>
<organism evidence="2 3">
    <name type="scientific">Hyaloscypha hepaticicola</name>
    <dbReference type="NCBI Taxonomy" id="2082293"/>
    <lineage>
        <taxon>Eukaryota</taxon>
        <taxon>Fungi</taxon>
        <taxon>Dikarya</taxon>
        <taxon>Ascomycota</taxon>
        <taxon>Pezizomycotina</taxon>
        <taxon>Leotiomycetes</taxon>
        <taxon>Helotiales</taxon>
        <taxon>Hyaloscyphaceae</taxon>
        <taxon>Hyaloscypha</taxon>
    </lineage>
</organism>
<feature type="non-terminal residue" evidence="2">
    <location>
        <position position="441"/>
    </location>
</feature>
<sequence length="441" mass="48608">MYSLLIFFPVVEGLPLLQNITIPLPDGSSDHGVPGLLCTPTKWSDIMIFYLANYAAHAATTRSLPGEKNWRTMMAVLAALFFPAAGAFRGILGITSLAVFGKSDLEKAAKAGALCMIVRGPDWEPRNGDTLENTLLCLPAQPTERDNSSPEKTLPILSSQKDAILGINTTEPEARNSRLMMYDPPWNFTDLMYGDDLNESEYLIHGNYQLPPGYRISLVPRNATFKEPSAIKEPSPKTTTLSYNYNWVKILVSLGQAIYTMFTLYRARGNQIERFGYAAFGLTVAPYAVVSVLNLLGSGLCPEFAALYMVESLIMKEAAKRGKKEAFMGTVGVRAFDDFVGLRNFFVAFLFSFFATLVPVAIIGGLSKFHPGHSTHAQRIWTMTWLSFGAIGPIILVILSWFNRDSKKGENWIGFVIGCIYIILFYAAPAIGGFVVVGQML</sequence>
<evidence type="ECO:0000313" key="2">
    <source>
        <dbReference type="EMBL" id="PMD20020.1"/>
    </source>
</evidence>
<dbReference type="EMBL" id="KZ613487">
    <property type="protein sequence ID" value="PMD20020.1"/>
    <property type="molecule type" value="Genomic_DNA"/>
</dbReference>
<evidence type="ECO:0000313" key="3">
    <source>
        <dbReference type="Proteomes" id="UP000235672"/>
    </source>
</evidence>
<keyword evidence="1" id="KW-0812">Transmembrane</keyword>
<dbReference type="OrthoDB" id="5406607at2759"/>
<dbReference type="Proteomes" id="UP000235672">
    <property type="component" value="Unassembled WGS sequence"/>
</dbReference>
<keyword evidence="1" id="KW-0472">Membrane</keyword>
<reference evidence="2 3" key="1">
    <citation type="submission" date="2016-05" db="EMBL/GenBank/DDBJ databases">
        <title>A degradative enzymes factory behind the ericoid mycorrhizal symbiosis.</title>
        <authorList>
            <consortium name="DOE Joint Genome Institute"/>
            <person name="Martino E."/>
            <person name="Morin E."/>
            <person name="Grelet G."/>
            <person name="Kuo A."/>
            <person name="Kohler A."/>
            <person name="Daghino S."/>
            <person name="Barry K."/>
            <person name="Choi C."/>
            <person name="Cichocki N."/>
            <person name="Clum A."/>
            <person name="Copeland A."/>
            <person name="Hainaut M."/>
            <person name="Haridas S."/>
            <person name="Labutti K."/>
            <person name="Lindquist E."/>
            <person name="Lipzen A."/>
            <person name="Khouja H.-R."/>
            <person name="Murat C."/>
            <person name="Ohm R."/>
            <person name="Olson A."/>
            <person name="Spatafora J."/>
            <person name="Veneault-Fourrey C."/>
            <person name="Henrissat B."/>
            <person name="Grigoriev I."/>
            <person name="Martin F."/>
            <person name="Perotto S."/>
        </authorList>
    </citation>
    <scope>NUCLEOTIDE SEQUENCE [LARGE SCALE GENOMIC DNA]</scope>
    <source>
        <strain evidence="2 3">UAMH 7357</strain>
    </source>
</reference>
<feature type="transmembrane region" description="Helical" evidence="1">
    <location>
        <begin position="275"/>
        <end position="296"/>
    </location>
</feature>
<dbReference type="AlphaFoldDB" id="A0A2J6Q162"/>